<comment type="caution">
    <text evidence="12">The sequence shown here is derived from an EMBL/GenBank/DDBJ whole genome shotgun (WGS) entry which is preliminary data.</text>
</comment>
<feature type="compositionally biased region" description="Basic and acidic residues" evidence="10">
    <location>
        <begin position="756"/>
        <end position="775"/>
    </location>
</feature>
<evidence type="ECO:0000256" key="2">
    <source>
        <dbReference type="ARBA" id="ARBA00006856"/>
    </source>
</evidence>
<feature type="region of interest" description="Disordered" evidence="10">
    <location>
        <begin position="332"/>
        <end position="360"/>
    </location>
</feature>
<feature type="compositionally biased region" description="Polar residues" evidence="10">
    <location>
        <begin position="1159"/>
        <end position="1168"/>
    </location>
</feature>
<evidence type="ECO:0000256" key="3">
    <source>
        <dbReference type="ARBA" id="ARBA00022664"/>
    </source>
</evidence>
<feature type="region of interest" description="Disordered" evidence="10">
    <location>
        <begin position="1"/>
        <end position="59"/>
    </location>
</feature>
<evidence type="ECO:0000256" key="7">
    <source>
        <dbReference type="ARBA" id="ARBA00040804"/>
    </source>
</evidence>
<feature type="coiled-coil region" evidence="9">
    <location>
        <begin position="1380"/>
        <end position="1407"/>
    </location>
</feature>
<dbReference type="GO" id="GO:0003723">
    <property type="term" value="F:RNA binding"/>
    <property type="evidence" value="ECO:0007669"/>
    <property type="project" value="InterPro"/>
</dbReference>
<feature type="region of interest" description="Disordered" evidence="10">
    <location>
        <begin position="1022"/>
        <end position="1180"/>
    </location>
</feature>
<feature type="domain" description="MI" evidence="11">
    <location>
        <begin position="374"/>
        <end position="490"/>
    </location>
</feature>
<dbReference type="SUPFAM" id="SSF48371">
    <property type="entry name" value="ARM repeat"/>
    <property type="match status" value="1"/>
</dbReference>
<feature type="compositionally biased region" description="Low complexity" evidence="10">
    <location>
        <begin position="1129"/>
        <end position="1147"/>
    </location>
</feature>
<keyword evidence="13" id="KW-1185">Reference proteome</keyword>
<protein>
    <recommendedName>
        <fullName evidence="7">Pre-mRNA-splicing factor CWC22</fullName>
    </recommendedName>
    <alternativeName>
        <fullName evidence="8">Pre-mRNA-splicing factor cwc22</fullName>
    </alternativeName>
</protein>
<dbReference type="SMART" id="SM00543">
    <property type="entry name" value="MIF4G"/>
    <property type="match status" value="1"/>
</dbReference>
<feature type="compositionally biased region" description="Pro residues" evidence="10">
    <location>
        <begin position="1115"/>
        <end position="1128"/>
    </location>
</feature>
<evidence type="ECO:0000256" key="1">
    <source>
        <dbReference type="ARBA" id="ARBA00004123"/>
    </source>
</evidence>
<dbReference type="InterPro" id="IPR016024">
    <property type="entry name" value="ARM-type_fold"/>
</dbReference>
<comment type="subcellular location">
    <subcellularLocation>
        <location evidence="1">Nucleus</location>
    </subcellularLocation>
</comment>
<feature type="compositionally biased region" description="Basic and acidic residues" evidence="10">
    <location>
        <begin position="837"/>
        <end position="848"/>
    </location>
</feature>
<reference evidence="12" key="1">
    <citation type="submission" date="2019-07" db="EMBL/GenBank/DDBJ databases">
        <title>Hyphodiscus hymeniophilus genome sequencing and assembly.</title>
        <authorList>
            <person name="Kramer G."/>
            <person name="Nodwell J."/>
        </authorList>
    </citation>
    <scope>NUCLEOTIDE SEQUENCE</scope>
    <source>
        <strain evidence="12">ATCC 34498</strain>
    </source>
</reference>
<dbReference type="FunFam" id="1.25.40.180:FF:000004">
    <property type="entry name" value="pre-mRNA-splicing factor CWC22 homolog"/>
    <property type="match status" value="1"/>
</dbReference>
<feature type="compositionally biased region" description="Polar residues" evidence="10">
    <location>
        <begin position="1023"/>
        <end position="1039"/>
    </location>
</feature>
<dbReference type="PROSITE" id="PS51366">
    <property type="entry name" value="MI"/>
    <property type="match status" value="1"/>
</dbReference>
<feature type="coiled-coil region" evidence="9">
    <location>
        <begin position="1235"/>
        <end position="1269"/>
    </location>
</feature>
<evidence type="ECO:0000256" key="5">
    <source>
        <dbReference type="ARBA" id="ARBA00023187"/>
    </source>
</evidence>
<dbReference type="Proteomes" id="UP000785200">
    <property type="component" value="Unassembled WGS sequence"/>
</dbReference>
<gene>
    <name evidence="12" type="ORF">D0Z07_6269</name>
</gene>
<evidence type="ECO:0000256" key="4">
    <source>
        <dbReference type="ARBA" id="ARBA00022728"/>
    </source>
</evidence>
<keyword evidence="4" id="KW-0747">Spliceosome</keyword>
<evidence type="ECO:0000256" key="10">
    <source>
        <dbReference type="SAM" id="MobiDB-lite"/>
    </source>
</evidence>
<organism evidence="12 13">
    <name type="scientific">Hyphodiscus hymeniophilus</name>
    <dbReference type="NCBI Taxonomy" id="353542"/>
    <lineage>
        <taxon>Eukaryota</taxon>
        <taxon>Fungi</taxon>
        <taxon>Dikarya</taxon>
        <taxon>Ascomycota</taxon>
        <taxon>Pezizomycotina</taxon>
        <taxon>Leotiomycetes</taxon>
        <taxon>Helotiales</taxon>
        <taxon>Hyphodiscaceae</taxon>
        <taxon>Hyphodiscus</taxon>
    </lineage>
</organism>
<feature type="region of interest" description="Disordered" evidence="10">
    <location>
        <begin position="567"/>
        <end position="912"/>
    </location>
</feature>
<keyword evidence="5" id="KW-0508">mRNA splicing</keyword>
<keyword evidence="6" id="KW-0539">Nucleus</keyword>
<feature type="compositionally biased region" description="Acidic residues" evidence="10">
    <location>
        <begin position="337"/>
        <end position="356"/>
    </location>
</feature>
<dbReference type="Pfam" id="PF02847">
    <property type="entry name" value="MA3"/>
    <property type="match status" value="1"/>
</dbReference>
<dbReference type="OrthoDB" id="3938623at2759"/>
<evidence type="ECO:0000313" key="12">
    <source>
        <dbReference type="EMBL" id="KAG0646872.1"/>
    </source>
</evidence>
<feature type="compositionally biased region" description="Basic and acidic residues" evidence="10">
    <location>
        <begin position="38"/>
        <end position="59"/>
    </location>
</feature>
<dbReference type="Gene3D" id="1.25.40.180">
    <property type="match status" value="1"/>
</dbReference>
<keyword evidence="9" id="KW-0175">Coiled coil</keyword>
<evidence type="ECO:0000313" key="13">
    <source>
        <dbReference type="Proteomes" id="UP000785200"/>
    </source>
</evidence>
<keyword evidence="3" id="KW-0507">mRNA processing</keyword>
<dbReference type="GO" id="GO:0000398">
    <property type="term" value="P:mRNA splicing, via spliceosome"/>
    <property type="evidence" value="ECO:0007669"/>
    <property type="project" value="TreeGrafter"/>
</dbReference>
<sequence>MEVERSQHVSRDLGGDSSTRAPRSPRHHRNGDGASSRDLGRGRESGVVRERTEEDKQAAAKAEYEKLLTMRSGGTYIPPARLRALQSQITDKTSKEYQRMAWEALKKSINGLINKINVSNIKHIVPELFGENLVRGRGLFCRSIMKAQAASLPFTPIYATMVAIVNTKLPQIGELLLKRLITQFKKGFKRNDKAVADEMIAAQILLLLLNKPTDDSVEIAVGFTREVGQHLEEMSGPIALAVFDQFRSILHEADIDKRVQYMIEVLFQVRKDKYKDNPAIKGELDLVEEEDQITHRLALDDQIDVQDGLNIFKFDPEWEENEEAYKQVKAEILGGGSDDEEDDEDDTDDSDDDEEKKEDKALEIKDQSNTDLVNLRRTIYLTIMSSIDPEECCHKLMKVQLPAGQEQELPSMVIECCAQEKTYSKFYGLIGERFAKINRLWTDQFEQQFTKYYDTIHRYETNRLRNIARFFGHLISSDAIGWHVFSVIHLNEEETTSSSRIFIKILFQDLSEAMGMPKLQARLRDNLTRPYFEGLFPRDNDRNTRFSINYFTSIGMGAVTEEMREYLQNKPKPSLPAPVAAADDSDSESGSSVSSYSSYTGSSYSGSRSPSPTRVLDRRRSPSRTPPRNSKGKARERGRSLTRSMTRSVTPPRRNARQVSRSLTPPRRAGRDFSDSRSPSPRWNTRRDSYSVTPPVKRARSPTRSRSPPRKRPNRRNTSSVSAAPRRRHDESTSRSPPPRRRRRDSFSVSPRRRSRRDDMTRDLPLRKEVDDTSQFRRTSIKRPWEEDANSPERGSAWHSALLPPIDSVPYRRGSVHQGPDEGSKEPTWKGPDPEESVMKKAKFEGHDYNPFPRQNLAPNGKIPPSRNLNTIHAQHRGSLESPPYPLKVPNGPTNGRPNDTGPADSHDPPNLCQRCRRLTIQNRESDIIGDPDSCDDCKRNPELAWVSREMCIWLTHLTDTLSSGVSSEERGIVRGADHLRSTTSAPPIEIFGLKQTLNWVLGRIHHVNQLADQLVGHVPAGSLQNRGKDSYSNGTKSHGGSADIMKRRIDVDSDDLNDGNSSSDSKPPHTRRRSVTTSMLANEELPPLRSQRPDYYPPLPSIEGPVQQRASGMNPPPAPNRQLPSPPARSLASPTSLSFPSPSTPSYGINVNLLPPSNLHQQSNSNYLPPITAARSPDSALRDHTAALQHEVSVQKIALSSLQGEHDKLLAAYSRSQTRASALETKHAVSDTEIISLTEEKLRLQAQVIELERDVEELARSRDEFRQAAVREGAQYVEIVQRASRLEEIAGEEKKQWCRLRGDMERTITEFKAVKNGEREGMGHTENVPLISRPDEMDTNTLVSSEELVTGMKMEVATEPQSMAPTLDASSQSVPQESVEDLKMEILRLRERCADVENALRAIRDDSRSMEQIVNTLVERADSTLQS</sequence>
<dbReference type="InterPro" id="IPR003890">
    <property type="entry name" value="MIF4G-like_typ-3"/>
</dbReference>
<dbReference type="SMART" id="SM00544">
    <property type="entry name" value="MA3"/>
    <property type="match status" value="1"/>
</dbReference>
<evidence type="ECO:0000256" key="8">
    <source>
        <dbReference type="ARBA" id="ARBA00069506"/>
    </source>
</evidence>
<dbReference type="InterPro" id="IPR003891">
    <property type="entry name" value="Initiation_fac_eIF4g_MI"/>
</dbReference>
<name>A0A9P7AUK9_9HELO</name>
<feature type="compositionally biased region" description="Basic residues" evidence="10">
    <location>
        <begin position="697"/>
        <end position="715"/>
    </location>
</feature>
<dbReference type="InterPro" id="IPR050781">
    <property type="entry name" value="CWC22_splicing_factor"/>
</dbReference>
<feature type="compositionally biased region" description="Basic and acidic residues" evidence="10">
    <location>
        <begin position="819"/>
        <end position="828"/>
    </location>
</feature>
<feature type="compositionally biased region" description="Low complexity" evidence="10">
    <location>
        <begin position="588"/>
        <end position="611"/>
    </location>
</feature>
<comment type="similarity">
    <text evidence="2">Belongs to the CWC22 family.</text>
</comment>
<dbReference type="PANTHER" id="PTHR18034:SF3">
    <property type="entry name" value="PRE-MRNA-SPLICING FACTOR CWC22 HOMOLOG"/>
    <property type="match status" value="1"/>
</dbReference>
<dbReference type="EMBL" id="VNKQ01000014">
    <property type="protein sequence ID" value="KAG0646872.1"/>
    <property type="molecule type" value="Genomic_DNA"/>
</dbReference>
<feature type="compositionally biased region" description="Basic and acidic residues" evidence="10">
    <location>
        <begin position="1"/>
        <end position="14"/>
    </location>
</feature>
<evidence type="ECO:0000256" key="9">
    <source>
        <dbReference type="SAM" id="Coils"/>
    </source>
</evidence>
<dbReference type="GO" id="GO:0071013">
    <property type="term" value="C:catalytic step 2 spliceosome"/>
    <property type="evidence" value="ECO:0007669"/>
    <property type="project" value="TreeGrafter"/>
</dbReference>
<accession>A0A9P7AUK9</accession>
<proteinExistence type="inferred from homology"/>
<dbReference type="PANTHER" id="PTHR18034">
    <property type="entry name" value="CELL CYCLE CONTROL PROTEIN CWF22-RELATED"/>
    <property type="match status" value="1"/>
</dbReference>
<evidence type="ECO:0000256" key="6">
    <source>
        <dbReference type="ARBA" id="ARBA00023242"/>
    </source>
</evidence>
<evidence type="ECO:0000259" key="11">
    <source>
        <dbReference type="PROSITE" id="PS51366"/>
    </source>
</evidence>